<evidence type="ECO:0000313" key="4">
    <source>
        <dbReference type="Proteomes" id="UP000243359"/>
    </source>
</evidence>
<gene>
    <name evidence="3" type="ORF">SAMN05216221_3252</name>
</gene>
<keyword evidence="4" id="KW-1185">Reference proteome</keyword>
<keyword evidence="2" id="KW-1133">Transmembrane helix</keyword>
<dbReference type="RefSeq" id="WP_090350264.1">
    <property type="nucleotide sequence ID" value="NZ_LT629751.1"/>
</dbReference>
<feature type="coiled-coil region" evidence="1">
    <location>
        <begin position="44"/>
        <end position="109"/>
    </location>
</feature>
<name>A0A1H1WYV9_9PSED</name>
<keyword evidence="2" id="KW-0812">Transmembrane</keyword>
<organism evidence="3 4">
    <name type="scientific">Pseudomonas oryzae</name>
    <dbReference type="NCBI Taxonomy" id="1392877"/>
    <lineage>
        <taxon>Bacteria</taxon>
        <taxon>Pseudomonadati</taxon>
        <taxon>Pseudomonadota</taxon>
        <taxon>Gammaproteobacteria</taxon>
        <taxon>Pseudomonadales</taxon>
        <taxon>Pseudomonadaceae</taxon>
        <taxon>Pseudomonas</taxon>
    </lineage>
</organism>
<dbReference type="AlphaFoldDB" id="A0A1H1WYV9"/>
<dbReference type="OrthoDB" id="7056878at2"/>
<sequence>MDLPGGVTLSRRGRRVVPVALLLALPVAYLAGYWHSEHRLAGVIDQARVQAEQLQLRSAELDRLRRQQAVMESGASLAQQAEEQNRQTIKLLEEQIFRLQQELATYQDVVAPAGKREGLQIRSLELQATEEPGRFRFRILLGRIGSDAQPLRGSLQVELRGRLKGRASVLALGELGNGSAGELPFAFRHFQAVPEGADLAELRLPDGFEPQEVRIRAAVEGQHQPLERQFRWAELQ</sequence>
<dbReference type="Pfam" id="PF20567">
    <property type="entry name" value="DUF6776"/>
    <property type="match status" value="1"/>
</dbReference>
<evidence type="ECO:0000256" key="1">
    <source>
        <dbReference type="SAM" id="Coils"/>
    </source>
</evidence>
<evidence type="ECO:0000313" key="3">
    <source>
        <dbReference type="EMBL" id="SDT02338.1"/>
    </source>
</evidence>
<proteinExistence type="predicted"/>
<keyword evidence="1" id="KW-0175">Coiled coil</keyword>
<dbReference type="EMBL" id="LT629751">
    <property type="protein sequence ID" value="SDT02338.1"/>
    <property type="molecule type" value="Genomic_DNA"/>
</dbReference>
<reference evidence="4" key="1">
    <citation type="submission" date="2016-10" db="EMBL/GenBank/DDBJ databases">
        <authorList>
            <person name="Varghese N."/>
            <person name="Submissions S."/>
        </authorList>
    </citation>
    <scope>NUCLEOTIDE SEQUENCE [LARGE SCALE GENOMIC DNA]</scope>
    <source>
        <strain evidence="4">KCTC 32247</strain>
    </source>
</reference>
<accession>A0A1H1WYV9</accession>
<dbReference type="InterPro" id="IPR046703">
    <property type="entry name" value="DUF6776"/>
</dbReference>
<dbReference type="STRING" id="1392877.SAMN05216221_3252"/>
<keyword evidence="2" id="KW-0472">Membrane</keyword>
<dbReference type="Proteomes" id="UP000243359">
    <property type="component" value="Chromosome I"/>
</dbReference>
<feature type="transmembrane region" description="Helical" evidence="2">
    <location>
        <begin position="16"/>
        <end position="34"/>
    </location>
</feature>
<evidence type="ECO:0000256" key="2">
    <source>
        <dbReference type="SAM" id="Phobius"/>
    </source>
</evidence>
<protein>
    <submittedName>
        <fullName evidence="3">Uncharacterized protein</fullName>
    </submittedName>
</protein>